<comment type="caution">
    <text evidence="8">The sequence shown here is derived from an EMBL/GenBank/DDBJ whole genome shotgun (WGS) entry which is preliminary data.</text>
</comment>
<dbReference type="InterPro" id="IPR050640">
    <property type="entry name" value="Bact_2-comp_sensor_kinase"/>
</dbReference>
<evidence type="ECO:0000256" key="2">
    <source>
        <dbReference type="ARBA" id="ARBA00022553"/>
    </source>
</evidence>
<keyword evidence="4 8" id="KW-0418">Kinase</keyword>
<dbReference type="InterPro" id="IPR036890">
    <property type="entry name" value="HATPase_C_sf"/>
</dbReference>
<organism evidence="8 9">
    <name type="scientific">Drancourtella massiliensis</name>
    <dbReference type="NCBI Taxonomy" id="1632013"/>
    <lineage>
        <taxon>Bacteria</taxon>
        <taxon>Bacillati</taxon>
        <taxon>Bacillota</taxon>
        <taxon>Clostridia</taxon>
        <taxon>Eubacteriales</taxon>
        <taxon>Oscillospiraceae</taxon>
        <taxon>Drancourtella</taxon>
    </lineage>
</organism>
<sequence length="600" mass="68482">MKHYKKGSGIQRRYLKYTAALLGAALLLSSVGVAFSVRSTLTRSIVDKYEFMTERMGITLENMFRKSDETTAECILYDDVQQSLRKSGLEEVNKNALSKYFAYIDLDHVADYCYVDNKGNVYSRSYSNVSYDDVKKSGFQKYLEGDYSRTKWFWAKDSLFGTDNYALFIGRYVRSLDYAHEPGMMFFKMEEGFLNEITGISPELEEEASVGIIDEAGQLCLSAAPDDFGEKENVPDYIIERLAEVQGEGMVLEGEKIKGGVLSVYHDTDSGLSVFSFVPNRILNQGLIPVFVVLGTIYLVVIAVAVILSIYFSRRFTRPIQTIKEAMTEFDGQNFDKTIELHTNTELDEIGRSYNKMLGNINRLLDEIKEQERELRTTELNMLISQINPHFLYNTLDTIYMLARINKEETTMRMIQALSKYLRLSLSKGNDIVTVEDELENVKSYMEIQQIRNQDLFSYEIDCQVDAANTHVLKLILQPLVENAVKYGFQDIFSGGRIVIRIRREEGALCLSVSNNGTPIEQSMMEKINEMNHLPVTELKNCFPDKKRGYGVVNILTRLRLKYGCGAAFYCQAEQNGTTCTIKIPEEAREKSNEKNGERK</sequence>
<dbReference type="InterPro" id="IPR003594">
    <property type="entry name" value="HATPase_dom"/>
</dbReference>
<comment type="subcellular location">
    <subcellularLocation>
        <location evidence="1">Membrane</location>
    </subcellularLocation>
</comment>
<evidence type="ECO:0000256" key="4">
    <source>
        <dbReference type="ARBA" id="ARBA00022777"/>
    </source>
</evidence>
<dbReference type="Gene3D" id="6.10.340.10">
    <property type="match status" value="1"/>
</dbReference>
<dbReference type="SUPFAM" id="SSF55874">
    <property type="entry name" value="ATPase domain of HSP90 chaperone/DNA topoisomerase II/histidine kinase"/>
    <property type="match status" value="1"/>
</dbReference>
<feature type="coiled-coil region" evidence="5">
    <location>
        <begin position="354"/>
        <end position="381"/>
    </location>
</feature>
<dbReference type="Pfam" id="PF00672">
    <property type="entry name" value="HAMP"/>
    <property type="match status" value="1"/>
</dbReference>
<keyword evidence="6" id="KW-0472">Membrane</keyword>
<reference evidence="8 9" key="1">
    <citation type="journal article" date="2021" name="Sci. Rep.">
        <title>The distribution of antibiotic resistance genes in chicken gut microbiota commensals.</title>
        <authorList>
            <person name="Juricova H."/>
            <person name="Matiasovicova J."/>
            <person name="Kubasova T."/>
            <person name="Cejkova D."/>
            <person name="Rychlik I."/>
        </authorList>
    </citation>
    <scope>NUCLEOTIDE SEQUENCE [LARGE SCALE GENOMIC DNA]</scope>
    <source>
        <strain evidence="8 9">An770</strain>
    </source>
</reference>
<dbReference type="SUPFAM" id="SSF158472">
    <property type="entry name" value="HAMP domain-like"/>
    <property type="match status" value="1"/>
</dbReference>
<feature type="transmembrane region" description="Helical" evidence="6">
    <location>
        <begin position="286"/>
        <end position="312"/>
    </location>
</feature>
<dbReference type="Pfam" id="PF06580">
    <property type="entry name" value="His_kinase"/>
    <property type="match status" value="1"/>
</dbReference>
<dbReference type="Gene3D" id="3.30.565.10">
    <property type="entry name" value="Histidine kinase-like ATPase, C-terminal domain"/>
    <property type="match status" value="1"/>
</dbReference>
<dbReference type="PROSITE" id="PS50885">
    <property type="entry name" value="HAMP"/>
    <property type="match status" value="1"/>
</dbReference>
<evidence type="ECO:0000259" key="7">
    <source>
        <dbReference type="PROSITE" id="PS50885"/>
    </source>
</evidence>
<dbReference type="InterPro" id="IPR010559">
    <property type="entry name" value="Sig_transdc_His_kin_internal"/>
</dbReference>
<evidence type="ECO:0000313" key="8">
    <source>
        <dbReference type="EMBL" id="MBM6745602.1"/>
    </source>
</evidence>
<evidence type="ECO:0000256" key="1">
    <source>
        <dbReference type="ARBA" id="ARBA00004370"/>
    </source>
</evidence>
<keyword evidence="6" id="KW-0812">Transmembrane</keyword>
<gene>
    <name evidence="8" type="ORF">H6A32_15130</name>
</gene>
<dbReference type="SMART" id="SM00304">
    <property type="entry name" value="HAMP"/>
    <property type="match status" value="1"/>
</dbReference>
<dbReference type="CDD" id="cd06225">
    <property type="entry name" value="HAMP"/>
    <property type="match status" value="1"/>
</dbReference>
<dbReference type="RefSeq" id="WP_204864761.1">
    <property type="nucleotide sequence ID" value="NZ_JACJKH010000043.1"/>
</dbReference>
<name>A0ABS2ELB3_9FIRM</name>
<keyword evidence="2" id="KW-0597">Phosphoprotein</keyword>
<keyword evidence="9" id="KW-1185">Reference proteome</keyword>
<keyword evidence="3" id="KW-0808">Transferase</keyword>
<proteinExistence type="predicted"/>
<keyword evidence="5" id="KW-0175">Coiled coil</keyword>
<dbReference type="Proteomes" id="UP000775686">
    <property type="component" value="Unassembled WGS sequence"/>
</dbReference>
<protein>
    <submittedName>
        <fullName evidence="8">Sensor histidine kinase</fullName>
    </submittedName>
</protein>
<dbReference type="Pfam" id="PF02518">
    <property type="entry name" value="HATPase_c"/>
    <property type="match status" value="1"/>
</dbReference>
<feature type="domain" description="HAMP" evidence="7">
    <location>
        <begin position="314"/>
        <end position="366"/>
    </location>
</feature>
<dbReference type="GO" id="GO:0016301">
    <property type="term" value="F:kinase activity"/>
    <property type="evidence" value="ECO:0007669"/>
    <property type="project" value="UniProtKB-KW"/>
</dbReference>
<dbReference type="PANTHER" id="PTHR34220:SF7">
    <property type="entry name" value="SENSOR HISTIDINE KINASE YPDA"/>
    <property type="match status" value="1"/>
</dbReference>
<dbReference type="InterPro" id="IPR003660">
    <property type="entry name" value="HAMP_dom"/>
</dbReference>
<keyword evidence="6" id="KW-1133">Transmembrane helix</keyword>
<evidence type="ECO:0000256" key="5">
    <source>
        <dbReference type="SAM" id="Coils"/>
    </source>
</evidence>
<accession>A0ABS2ELB3</accession>
<evidence type="ECO:0000256" key="6">
    <source>
        <dbReference type="SAM" id="Phobius"/>
    </source>
</evidence>
<dbReference type="EMBL" id="JACJKH010000043">
    <property type="protein sequence ID" value="MBM6745602.1"/>
    <property type="molecule type" value="Genomic_DNA"/>
</dbReference>
<evidence type="ECO:0000256" key="3">
    <source>
        <dbReference type="ARBA" id="ARBA00022679"/>
    </source>
</evidence>
<dbReference type="PANTHER" id="PTHR34220">
    <property type="entry name" value="SENSOR HISTIDINE KINASE YPDA"/>
    <property type="match status" value="1"/>
</dbReference>
<evidence type="ECO:0000313" key="9">
    <source>
        <dbReference type="Proteomes" id="UP000775686"/>
    </source>
</evidence>